<protein>
    <submittedName>
        <fullName evidence="2">Uncharacterized protein</fullName>
    </submittedName>
</protein>
<dbReference type="EnsemblPlants" id="OGLUM04G04400.1">
    <property type="protein sequence ID" value="OGLUM04G04400.1"/>
    <property type="gene ID" value="OGLUM04G04400"/>
</dbReference>
<dbReference type="AlphaFoldDB" id="A0A0D9ZHT8"/>
<feature type="compositionally biased region" description="Basic and acidic residues" evidence="1">
    <location>
        <begin position="10"/>
        <end position="19"/>
    </location>
</feature>
<proteinExistence type="predicted"/>
<reference evidence="2" key="2">
    <citation type="submission" date="2018-05" db="EMBL/GenBank/DDBJ databases">
        <title>OgluRS3 (Oryza glumaepatula Reference Sequence Version 3).</title>
        <authorList>
            <person name="Zhang J."/>
            <person name="Kudrna D."/>
            <person name="Lee S."/>
            <person name="Talag J."/>
            <person name="Welchert J."/>
            <person name="Wing R.A."/>
        </authorList>
    </citation>
    <scope>NUCLEOTIDE SEQUENCE [LARGE SCALE GENOMIC DNA]</scope>
</reference>
<dbReference type="Proteomes" id="UP000026961">
    <property type="component" value="Chromosome 4"/>
</dbReference>
<keyword evidence="3" id="KW-1185">Reference proteome</keyword>
<reference evidence="2" key="1">
    <citation type="submission" date="2015-04" db="UniProtKB">
        <authorList>
            <consortium name="EnsemblPlants"/>
        </authorList>
    </citation>
    <scope>IDENTIFICATION</scope>
</reference>
<accession>A0A0D9ZHT8</accession>
<feature type="region of interest" description="Disordered" evidence="1">
    <location>
        <begin position="1"/>
        <end position="32"/>
    </location>
</feature>
<evidence type="ECO:0000313" key="2">
    <source>
        <dbReference type="EnsemblPlants" id="OGLUM04G04400.1"/>
    </source>
</evidence>
<evidence type="ECO:0000256" key="1">
    <source>
        <dbReference type="SAM" id="MobiDB-lite"/>
    </source>
</evidence>
<sequence>MPALLQTWEEEGKEKKGKEGSGGNRGEDGNVMPLRNANRVHLAIGEGNYVVNLWLRPYRYNIVLAVTCLHEGMGLATLSHDMISLSQDCYNMLIRLLSH</sequence>
<evidence type="ECO:0000313" key="3">
    <source>
        <dbReference type="Proteomes" id="UP000026961"/>
    </source>
</evidence>
<name>A0A0D9ZHT8_9ORYZ</name>
<dbReference type="Gramene" id="OGLUM04G04400.1">
    <property type="protein sequence ID" value="OGLUM04G04400.1"/>
    <property type="gene ID" value="OGLUM04G04400"/>
</dbReference>
<organism evidence="2">
    <name type="scientific">Oryza glumipatula</name>
    <dbReference type="NCBI Taxonomy" id="40148"/>
    <lineage>
        <taxon>Eukaryota</taxon>
        <taxon>Viridiplantae</taxon>
        <taxon>Streptophyta</taxon>
        <taxon>Embryophyta</taxon>
        <taxon>Tracheophyta</taxon>
        <taxon>Spermatophyta</taxon>
        <taxon>Magnoliopsida</taxon>
        <taxon>Liliopsida</taxon>
        <taxon>Poales</taxon>
        <taxon>Poaceae</taxon>
        <taxon>BOP clade</taxon>
        <taxon>Oryzoideae</taxon>
        <taxon>Oryzeae</taxon>
        <taxon>Oryzinae</taxon>
        <taxon>Oryza</taxon>
    </lineage>
</organism>
<dbReference type="HOGENOM" id="CLU_162947_0_0_1"/>